<evidence type="ECO:0000259" key="1">
    <source>
        <dbReference type="PROSITE" id="PS51725"/>
    </source>
</evidence>
<organism evidence="2 3">
    <name type="scientific">Ramlibacter alkalitolerans</name>
    <dbReference type="NCBI Taxonomy" id="2039631"/>
    <lineage>
        <taxon>Bacteria</taxon>
        <taxon>Pseudomonadati</taxon>
        <taxon>Pseudomonadota</taxon>
        <taxon>Betaproteobacteria</taxon>
        <taxon>Burkholderiales</taxon>
        <taxon>Comamonadaceae</taxon>
        <taxon>Ramlibacter</taxon>
    </lineage>
</organism>
<dbReference type="EMBL" id="JAEQND010000019">
    <property type="protein sequence ID" value="MBL0428521.1"/>
    <property type="molecule type" value="Genomic_DNA"/>
</dbReference>
<keyword evidence="3" id="KW-1185">Reference proteome</keyword>
<dbReference type="GO" id="GO:0004497">
    <property type="term" value="F:monooxygenase activity"/>
    <property type="evidence" value="ECO:0007669"/>
    <property type="project" value="UniProtKB-KW"/>
</dbReference>
<keyword evidence="2" id="KW-0560">Oxidoreductase</keyword>
<protein>
    <submittedName>
        <fullName evidence="2">Antibiotic biosynthesis monooxygenase</fullName>
    </submittedName>
</protein>
<dbReference type="Pfam" id="PF03992">
    <property type="entry name" value="ABM"/>
    <property type="match status" value="1"/>
</dbReference>
<dbReference type="PROSITE" id="PS51725">
    <property type="entry name" value="ABM"/>
    <property type="match status" value="1"/>
</dbReference>
<reference evidence="2 3" key="1">
    <citation type="journal article" date="2017" name="Int. J. Syst. Evol. Microbiol.">
        <title>Ramlibacter alkalitolerans sp. nov., alkali-tolerant bacterium isolated from soil of ginseng.</title>
        <authorList>
            <person name="Lee D.H."/>
            <person name="Cha C.J."/>
        </authorList>
    </citation>
    <scope>NUCLEOTIDE SEQUENCE [LARGE SCALE GENOMIC DNA]</scope>
    <source>
        <strain evidence="2 3">KACC 19305</strain>
    </source>
</reference>
<evidence type="ECO:0000313" key="2">
    <source>
        <dbReference type="EMBL" id="MBL0428521.1"/>
    </source>
</evidence>
<dbReference type="InterPro" id="IPR052936">
    <property type="entry name" value="Jasmonate_Hydroxylase-like"/>
</dbReference>
<dbReference type="InterPro" id="IPR007138">
    <property type="entry name" value="ABM_dom"/>
</dbReference>
<dbReference type="RefSeq" id="WP_201693166.1">
    <property type="nucleotide sequence ID" value="NZ_JAEQND010000019.1"/>
</dbReference>
<dbReference type="PANTHER" id="PTHR37811:SF2">
    <property type="entry name" value="ABM DOMAIN-CONTAINING PROTEIN"/>
    <property type="match status" value="1"/>
</dbReference>
<accession>A0ABS1JXE9</accession>
<evidence type="ECO:0000313" key="3">
    <source>
        <dbReference type="Proteomes" id="UP000622707"/>
    </source>
</evidence>
<name>A0ABS1JXE9_9BURK</name>
<comment type="caution">
    <text evidence="2">The sequence shown here is derived from an EMBL/GenBank/DDBJ whole genome shotgun (WGS) entry which is preliminary data.</text>
</comment>
<dbReference type="SUPFAM" id="SSF54909">
    <property type="entry name" value="Dimeric alpha+beta barrel"/>
    <property type="match status" value="1"/>
</dbReference>
<feature type="domain" description="ABM" evidence="1">
    <location>
        <begin position="1"/>
        <end position="94"/>
    </location>
</feature>
<dbReference type="PANTHER" id="PTHR37811">
    <property type="entry name" value="BLL5343 PROTEIN"/>
    <property type="match status" value="1"/>
</dbReference>
<gene>
    <name evidence="2" type="ORF">JI746_25675</name>
</gene>
<proteinExistence type="predicted"/>
<dbReference type="Proteomes" id="UP000622707">
    <property type="component" value="Unassembled WGS sequence"/>
</dbReference>
<sequence>MIAVIFEVWPHEQHRSAYLDWAARLRPELEKMEGFLSIERFESLTTPGKLLSLSFWRDEECLARWRQLEAHRAAQAAGRKSMFRDYHLRIASVIRDYSLEDRAEAPEDSRRLHG</sequence>
<dbReference type="InterPro" id="IPR011008">
    <property type="entry name" value="Dimeric_a/b-barrel"/>
</dbReference>
<dbReference type="Gene3D" id="3.30.70.100">
    <property type="match status" value="1"/>
</dbReference>
<keyword evidence="2" id="KW-0503">Monooxygenase</keyword>